<dbReference type="AlphaFoldDB" id="A0A923E2G9"/>
<evidence type="ECO:0000256" key="6">
    <source>
        <dbReference type="SAM" id="Phobius"/>
    </source>
</evidence>
<dbReference type="InterPro" id="IPR027417">
    <property type="entry name" value="P-loop_NTPase"/>
</dbReference>
<keyword evidence="3" id="KW-0547">Nucleotide-binding</keyword>
<evidence type="ECO:0000256" key="5">
    <source>
        <dbReference type="SAM" id="MobiDB-lite"/>
    </source>
</evidence>
<keyword evidence="4 8" id="KW-0067">ATP-binding</keyword>
<dbReference type="Proteomes" id="UP000617426">
    <property type="component" value="Unassembled WGS sequence"/>
</dbReference>
<dbReference type="PROSITE" id="PS50893">
    <property type="entry name" value="ABC_TRANSPORTER_2"/>
    <property type="match status" value="2"/>
</dbReference>
<feature type="compositionally biased region" description="Low complexity" evidence="5">
    <location>
        <begin position="444"/>
        <end position="455"/>
    </location>
</feature>
<dbReference type="InterPro" id="IPR018710">
    <property type="entry name" value="DUF2232"/>
</dbReference>
<evidence type="ECO:0000256" key="4">
    <source>
        <dbReference type="ARBA" id="ARBA00022840"/>
    </source>
</evidence>
<evidence type="ECO:0000256" key="1">
    <source>
        <dbReference type="ARBA" id="ARBA00005417"/>
    </source>
</evidence>
<comment type="caution">
    <text evidence="8">The sequence shown here is derived from an EMBL/GenBank/DDBJ whole genome shotgun (WGS) entry which is preliminary data.</text>
</comment>
<organism evidence="8 9">
    <name type="scientific">Schaalia hyovaginalis</name>
    <dbReference type="NCBI Taxonomy" id="29316"/>
    <lineage>
        <taxon>Bacteria</taxon>
        <taxon>Bacillati</taxon>
        <taxon>Actinomycetota</taxon>
        <taxon>Actinomycetes</taxon>
        <taxon>Actinomycetales</taxon>
        <taxon>Actinomycetaceae</taxon>
        <taxon>Schaalia</taxon>
    </lineage>
</organism>
<dbReference type="GO" id="GO:0043190">
    <property type="term" value="C:ATP-binding cassette (ABC) transporter complex"/>
    <property type="evidence" value="ECO:0007669"/>
    <property type="project" value="TreeGrafter"/>
</dbReference>
<dbReference type="InterPro" id="IPR017871">
    <property type="entry name" value="ABC_transporter-like_CS"/>
</dbReference>
<evidence type="ECO:0000256" key="3">
    <source>
        <dbReference type="ARBA" id="ARBA00022741"/>
    </source>
</evidence>
<dbReference type="Gene3D" id="3.40.50.300">
    <property type="entry name" value="P-loop containing nucleotide triphosphate hydrolases"/>
    <property type="match status" value="2"/>
</dbReference>
<dbReference type="PANTHER" id="PTHR43553">
    <property type="entry name" value="HEAVY METAL TRANSPORTER"/>
    <property type="match status" value="1"/>
</dbReference>
<keyword evidence="6" id="KW-0472">Membrane</keyword>
<dbReference type="InterPro" id="IPR015856">
    <property type="entry name" value="ABC_transpr_CbiO/EcfA_su"/>
</dbReference>
<dbReference type="EMBL" id="JACHMK010000001">
    <property type="protein sequence ID" value="MBB6333678.1"/>
    <property type="molecule type" value="Genomic_DNA"/>
</dbReference>
<keyword evidence="8" id="KW-0378">Hydrolase</keyword>
<evidence type="ECO:0000256" key="2">
    <source>
        <dbReference type="ARBA" id="ARBA00022448"/>
    </source>
</evidence>
<dbReference type="EC" id="3.6.3.-" evidence="8"/>
<evidence type="ECO:0000313" key="9">
    <source>
        <dbReference type="Proteomes" id="UP000617426"/>
    </source>
</evidence>
<feature type="region of interest" description="Disordered" evidence="5">
    <location>
        <begin position="431"/>
        <end position="485"/>
    </location>
</feature>
<feature type="transmembrane region" description="Helical" evidence="6">
    <location>
        <begin position="59"/>
        <end position="81"/>
    </location>
</feature>
<keyword evidence="6" id="KW-0812">Transmembrane</keyword>
<dbReference type="InterPro" id="IPR003593">
    <property type="entry name" value="AAA+_ATPase"/>
</dbReference>
<keyword evidence="2" id="KW-0813">Transport</keyword>
<feature type="domain" description="ABC transporter" evidence="7">
    <location>
        <begin position="494"/>
        <end position="718"/>
    </location>
</feature>
<comment type="similarity">
    <text evidence="1">Belongs to the ABC transporter superfamily.</text>
</comment>
<dbReference type="Pfam" id="PF09991">
    <property type="entry name" value="DUF2232"/>
    <property type="match status" value="1"/>
</dbReference>
<dbReference type="GO" id="GO:0016887">
    <property type="term" value="F:ATP hydrolysis activity"/>
    <property type="evidence" value="ECO:0007669"/>
    <property type="project" value="InterPro"/>
</dbReference>
<name>A0A923E2G9_9ACTO</name>
<dbReference type="InterPro" id="IPR050095">
    <property type="entry name" value="ECF_ABC_transporter_ATP-bd"/>
</dbReference>
<feature type="domain" description="ABC transporter" evidence="7">
    <location>
        <begin position="228"/>
        <end position="450"/>
    </location>
</feature>
<dbReference type="CDD" id="cd03225">
    <property type="entry name" value="ABC_cobalt_CbiO_domain1"/>
    <property type="match status" value="2"/>
</dbReference>
<keyword evidence="6" id="KW-1133">Transmembrane helix</keyword>
<dbReference type="GO" id="GO:0005524">
    <property type="term" value="F:ATP binding"/>
    <property type="evidence" value="ECO:0007669"/>
    <property type="project" value="UniProtKB-KW"/>
</dbReference>
<reference evidence="8" key="1">
    <citation type="submission" date="2020-08" db="EMBL/GenBank/DDBJ databases">
        <title>Sequencing the genomes of 1000 actinobacteria strains.</title>
        <authorList>
            <person name="Klenk H.-P."/>
        </authorList>
    </citation>
    <scope>NUCLEOTIDE SEQUENCE</scope>
    <source>
        <strain evidence="8">DSM 10695</strain>
    </source>
</reference>
<keyword evidence="9" id="KW-1185">Reference proteome</keyword>
<dbReference type="InterPro" id="IPR003439">
    <property type="entry name" value="ABC_transporter-like_ATP-bd"/>
</dbReference>
<accession>A0A923E2G9</accession>
<feature type="compositionally biased region" description="Low complexity" evidence="5">
    <location>
        <begin position="474"/>
        <end position="485"/>
    </location>
</feature>
<dbReference type="SMART" id="SM00382">
    <property type="entry name" value="AAA"/>
    <property type="match status" value="2"/>
</dbReference>
<dbReference type="GO" id="GO:0042626">
    <property type="term" value="F:ATPase-coupled transmembrane transporter activity"/>
    <property type="evidence" value="ECO:0007669"/>
    <property type="project" value="TreeGrafter"/>
</dbReference>
<dbReference type="Pfam" id="PF00005">
    <property type="entry name" value="ABC_tran"/>
    <property type="match status" value="2"/>
</dbReference>
<protein>
    <submittedName>
        <fullName evidence="8">Energy-coupling factor transport system ATP-binding protein</fullName>
        <ecNumber evidence="8">3.6.3.-</ecNumber>
    </submittedName>
</protein>
<gene>
    <name evidence="8" type="ORF">HD592_000243</name>
</gene>
<feature type="transmembrane region" description="Helical" evidence="6">
    <location>
        <begin position="174"/>
        <end position="197"/>
    </location>
</feature>
<dbReference type="SUPFAM" id="SSF52540">
    <property type="entry name" value="P-loop containing nucleoside triphosphate hydrolases"/>
    <property type="match status" value="2"/>
</dbReference>
<proteinExistence type="inferred from homology"/>
<dbReference type="RefSeq" id="WP_184451367.1">
    <property type="nucleotide sequence ID" value="NZ_JACHMK010000001.1"/>
</dbReference>
<evidence type="ECO:0000313" key="8">
    <source>
        <dbReference type="EMBL" id="MBB6333678.1"/>
    </source>
</evidence>
<sequence length="718" mass="73321">MTGRRTPLAPVEIATAGILAGLTAALGLGSSALPVFALFFRIGAAIPIAMVASRMRPRTAFATALVALLLAGAVGGISTAWTTAQVGAIALVVGALRRKGVAALGVALTALLVALIGALGALALLTLLESARELALESARTSMNGYLELVGRIPGLGGSAQLAQSRVDAFIAHWWIWAPALSGLRLAILLLAAHWLLSRVLERLDLADGSDPLEEAMKAPGRPGPLPLRLRGVGYAYPGSDAPALSDIDLDIDSGFTVIVGPNGSGKSTLALILAGAAPTRGSATRPGGAGLGRVGGTAILAQRAETQFLGETVAEDVVWGMGEEERAGVDLDALLDLVGLRGQAQVAPRHLSGGMLQRLALAGALARRPALLISDESTAMIDPRGRAELLEILSALPASGTAVVHITHDPAEAANASRIIRLEGGRILHDGTRSGAPRSTGSAAAVAAAAAQGADHGRDKGRAPSGTRGRGTASAPSPASAPAPALTGTIEHLWADRVTHSYNPGTPWDRLVLSDASCIVSPGSALLITGENGSGKSTLARILVGLESPTSGRCTLGGVPVTRRIGEVGLARQFARLQLQRPTVGLDILSAAGYGPSVGTGRGRKGRALDSARARELIASALAEVGLPEELSRRNVDALSGGQMRRVVLAGLLASDPVALVLDEPFAGLDAESRAILIDVLERRRRAGLGLVIISHDDSGLTGLCDEQLTLARGVLA</sequence>
<evidence type="ECO:0000259" key="7">
    <source>
        <dbReference type="PROSITE" id="PS50893"/>
    </source>
</evidence>
<feature type="transmembrane region" description="Helical" evidence="6">
    <location>
        <begin position="101"/>
        <end position="128"/>
    </location>
</feature>
<dbReference type="PROSITE" id="PS00211">
    <property type="entry name" value="ABC_TRANSPORTER_1"/>
    <property type="match status" value="2"/>
</dbReference>
<dbReference type="PANTHER" id="PTHR43553:SF24">
    <property type="entry name" value="ENERGY-COUPLING FACTOR TRANSPORTER ATP-BINDING PROTEIN ECFA1"/>
    <property type="match status" value="1"/>
</dbReference>